<dbReference type="InterPro" id="IPR014718">
    <property type="entry name" value="GH-type_carb-bd"/>
</dbReference>
<dbReference type="EMBL" id="JAKWBL010000003">
    <property type="protein sequence ID" value="MCH5599180.1"/>
    <property type="molecule type" value="Genomic_DNA"/>
</dbReference>
<evidence type="ECO:0000256" key="1">
    <source>
        <dbReference type="ARBA" id="ARBA00001913"/>
    </source>
</evidence>
<dbReference type="Proteomes" id="UP001202248">
    <property type="component" value="Unassembled WGS sequence"/>
</dbReference>
<evidence type="ECO:0000313" key="5">
    <source>
        <dbReference type="Proteomes" id="UP001202248"/>
    </source>
</evidence>
<comment type="caution">
    <text evidence="4">The sequence shown here is derived from an EMBL/GenBank/DDBJ whole genome shotgun (WGS) entry which is preliminary data.</text>
</comment>
<keyword evidence="5" id="KW-1185">Reference proteome</keyword>
<dbReference type="RefSeq" id="WP_240830856.1">
    <property type="nucleotide sequence ID" value="NZ_JAKWBL010000003.1"/>
</dbReference>
<comment type="cofactor">
    <cofactor evidence="1">
        <name>Ca(2+)</name>
        <dbReference type="ChEBI" id="CHEBI:29108"/>
    </cofactor>
</comment>
<name>A0ABS9SLG4_9BACT</name>
<accession>A0ABS9SLG4</accession>
<dbReference type="CDD" id="cd09024">
    <property type="entry name" value="Aldose_epim_lacX"/>
    <property type="match status" value="1"/>
</dbReference>
<comment type="subunit">
    <text evidence="2">Monomer.</text>
</comment>
<evidence type="ECO:0000256" key="2">
    <source>
        <dbReference type="ARBA" id="ARBA00011245"/>
    </source>
</evidence>
<dbReference type="InterPro" id="IPR011013">
    <property type="entry name" value="Gal_mutarotase_sf_dom"/>
</dbReference>
<evidence type="ECO:0000256" key="3">
    <source>
        <dbReference type="ARBA" id="ARBA00022837"/>
    </source>
</evidence>
<protein>
    <submittedName>
        <fullName evidence="4">Aldose 1-epimerase family protein</fullName>
    </submittedName>
</protein>
<dbReference type="Pfam" id="PF01263">
    <property type="entry name" value="Aldose_epim"/>
    <property type="match status" value="1"/>
</dbReference>
<dbReference type="Gene3D" id="2.70.98.10">
    <property type="match status" value="1"/>
</dbReference>
<organism evidence="4 5">
    <name type="scientific">Niabella ginsengisoli</name>
    <dbReference type="NCBI Taxonomy" id="522298"/>
    <lineage>
        <taxon>Bacteria</taxon>
        <taxon>Pseudomonadati</taxon>
        <taxon>Bacteroidota</taxon>
        <taxon>Chitinophagia</taxon>
        <taxon>Chitinophagales</taxon>
        <taxon>Chitinophagaceae</taxon>
        <taxon>Niabella</taxon>
    </lineage>
</organism>
<evidence type="ECO:0000313" key="4">
    <source>
        <dbReference type="EMBL" id="MCH5599180.1"/>
    </source>
</evidence>
<dbReference type="InterPro" id="IPR008183">
    <property type="entry name" value="Aldose_1/G6P_1-epimerase"/>
</dbReference>
<dbReference type="InterPro" id="IPR037481">
    <property type="entry name" value="LacX"/>
</dbReference>
<gene>
    <name evidence="4" type="ORF">MKP09_15320</name>
</gene>
<dbReference type="SUPFAM" id="SSF74650">
    <property type="entry name" value="Galactose mutarotase-like"/>
    <property type="match status" value="1"/>
</dbReference>
<proteinExistence type="predicted"/>
<reference evidence="4 5" key="1">
    <citation type="submission" date="2022-02" db="EMBL/GenBank/DDBJ databases">
        <authorList>
            <person name="Min J."/>
        </authorList>
    </citation>
    <scope>NUCLEOTIDE SEQUENCE [LARGE SCALE GENOMIC DNA]</scope>
    <source>
        <strain evidence="4 5">GR10-1</strain>
    </source>
</reference>
<sequence length="289" mass="33174">MIYTIQNNNLLISVASKGAELQRIEDVETGQQYMWNAGPEWPKYSPVLFPIVGALKNDTYLYNGQQYNLPRHGFARDMEFELFQQTDDTLLFLLKSDANTLDKYPFHFELYVEYALIEKSLKVTYKVHNINKQVMYFSVGGHPAFKAPIFEGDQYEDYVLEFDQNENAGRWLLDGGLLKTGTEPLLNHTNKLPLQKELFYTDAIVLKHLNSNKVSLLSVKTGKGLEFDFTGFPYLGIWAAKNADFVCIEPWCGIADSVESNQQLVDKEGINDLKAGEYFERSWRFSVIS</sequence>
<keyword evidence="3" id="KW-0106">Calcium</keyword>